<gene>
    <name evidence="2" type="ORF">F3168_03465</name>
</gene>
<dbReference type="Proteomes" id="UP000481327">
    <property type="component" value="Unassembled WGS sequence"/>
</dbReference>
<feature type="transmembrane region" description="Helical" evidence="1">
    <location>
        <begin position="45"/>
        <end position="65"/>
    </location>
</feature>
<sequence>MALSPPPEPSWRKPVGMLGLLGYLALYALVVTSFADALATLPQPLVVLAYIAAGLAWVLPLRPLFLWMNTGRWTHDGEAK</sequence>
<dbReference type="RefSeq" id="WP_152576726.1">
    <property type="nucleotide sequence ID" value="NZ_JAATJI010000001.1"/>
</dbReference>
<keyword evidence="1" id="KW-0472">Membrane</keyword>
<keyword evidence="3" id="KW-1185">Reference proteome</keyword>
<feature type="transmembrane region" description="Helical" evidence="1">
    <location>
        <begin position="20"/>
        <end position="38"/>
    </location>
</feature>
<dbReference type="AlphaFoldDB" id="A0A7C9GMZ5"/>
<organism evidence="2 3">
    <name type="scientific">Sandarakinorhabdus fusca</name>
    <dbReference type="NCBI Taxonomy" id="1439888"/>
    <lineage>
        <taxon>Bacteria</taxon>
        <taxon>Pseudomonadati</taxon>
        <taxon>Pseudomonadota</taxon>
        <taxon>Alphaproteobacteria</taxon>
        <taxon>Sphingomonadales</taxon>
        <taxon>Sphingosinicellaceae</taxon>
        <taxon>Sandarakinorhabdus</taxon>
    </lineage>
</organism>
<evidence type="ECO:0000256" key="1">
    <source>
        <dbReference type="SAM" id="Phobius"/>
    </source>
</evidence>
<keyword evidence="1" id="KW-0812">Transmembrane</keyword>
<accession>A0A7C9GMZ5</accession>
<dbReference type="EMBL" id="WIOL01000001">
    <property type="protein sequence ID" value="MQT16315.1"/>
    <property type="molecule type" value="Genomic_DNA"/>
</dbReference>
<dbReference type="InterPro" id="IPR021265">
    <property type="entry name" value="DUF2842"/>
</dbReference>
<proteinExistence type="predicted"/>
<comment type="caution">
    <text evidence="2">The sequence shown here is derived from an EMBL/GenBank/DDBJ whole genome shotgun (WGS) entry which is preliminary data.</text>
</comment>
<evidence type="ECO:0000313" key="2">
    <source>
        <dbReference type="EMBL" id="MQT16315.1"/>
    </source>
</evidence>
<evidence type="ECO:0000313" key="3">
    <source>
        <dbReference type="Proteomes" id="UP000481327"/>
    </source>
</evidence>
<keyword evidence="1" id="KW-1133">Transmembrane helix</keyword>
<name>A0A7C9GMZ5_9SPHN</name>
<dbReference type="Pfam" id="PF11003">
    <property type="entry name" value="DUF2842"/>
    <property type="match status" value="1"/>
</dbReference>
<reference evidence="2 3" key="1">
    <citation type="submission" date="2019-09" db="EMBL/GenBank/DDBJ databases">
        <title>Polymorphobacter sp. isolated from a lake in China.</title>
        <authorList>
            <person name="Liu Z."/>
        </authorList>
    </citation>
    <scope>NUCLEOTIDE SEQUENCE [LARGE SCALE GENOMIC DNA]</scope>
    <source>
        <strain evidence="2 3">D40P</strain>
    </source>
</reference>
<protein>
    <submittedName>
        <fullName evidence="2">DUF2842 domain-containing protein</fullName>
    </submittedName>
</protein>
<dbReference type="OrthoDB" id="7510023at2"/>